<name>Q9UYR2_PYRAB</name>
<evidence type="ECO:0000313" key="2">
    <source>
        <dbReference type="EMBL" id="CCE70891.1"/>
    </source>
</evidence>
<dbReference type="EMBL" id="HE613800">
    <property type="protein sequence ID" value="CCE70891.1"/>
    <property type="molecule type" value="Genomic_DNA"/>
</dbReference>
<proteinExistence type="predicted"/>
<dbReference type="PIR" id="A75057">
    <property type="entry name" value="A75057"/>
</dbReference>
<organism evidence="1 3">
    <name type="scientific">Pyrococcus abyssi (strain GE5 / Orsay)</name>
    <dbReference type="NCBI Taxonomy" id="272844"/>
    <lineage>
        <taxon>Archaea</taxon>
        <taxon>Methanobacteriati</taxon>
        <taxon>Methanobacteriota</taxon>
        <taxon>Thermococci</taxon>
        <taxon>Thermococcales</taxon>
        <taxon>Thermococcaceae</taxon>
        <taxon>Pyrococcus</taxon>
    </lineage>
</organism>
<reference evidence="2 4" key="5">
    <citation type="journal article" date="2012" name="Curr. Microbiol.">
        <title>Re-annotation of two hyperthermophilic archaea Pyrococcus abyssi GE5 and Pyrococcus furiosus DSM 3638.</title>
        <authorList>
            <person name="Gao J."/>
            <person name="Wang J."/>
        </authorList>
    </citation>
    <scope>GENOME REANNOTATION</scope>
    <source>
        <strain evidence="2">GE5</strain>
        <strain evidence="4">GE5 / Orsay</strain>
    </source>
</reference>
<dbReference type="EMBL" id="AJ248287">
    <property type="protein sequence ID" value="CAB50350.1"/>
    <property type="molecule type" value="Genomic_DNA"/>
</dbReference>
<reference evidence="1 3" key="4">
    <citation type="journal article" date="2003" name="Mol. Microbiol.">
        <title>An integrated analysis of the genome of the hyperthermophilic archaeon Pyrococcus abyssi.</title>
        <authorList>
            <person name="Cohen G."/>
            <person name="Barbe V."/>
            <person name="Flament D."/>
            <person name="Galperin M."/>
            <person name="Heilig R."/>
            <person name="Ripp R."/>
            <person name="Lecompte O."/>
            <person name="Prieur D."/>
            <person name="Poch O."/>
            <person name="Quellerou J."/>
            <person name="Thierry J.C."/>
            <person name="Van der Oost J."/>
            <person name="Weissenbach J."/>
            <person name="Zivanovic Y."/>
            <person name="Forterre P."/>
        </authorList>
    </citation>
    <scope>NUCLEOTIDE SEQUENCE [LARGE SCALE GENOMIC DNA]</scope>
    <source>
        <strain evidence="3">GE5 / Orsay</strain>
        <strain evidence="1">Orsay</strain>
    </source>
</reference>
<keyword evidence="3" id="KW-1185">Reference proteome</keyword>
<gene>
    <name evidence="1" type="ordered locus">PAB1421</name>
</gene>
<dbReference type="PATRIC" id="fig|272844.11.peg.1536"/>
<reference evidence="1" key="3">
    <citation type="journal article" date="2001" name="Genome Res.">
        <title>Genome evolution at the genus level: comparison of three complete genomes of hyperthermophilic archaea.</title>
        <authorList>
            <person name="Lecompte O."/>
            <person name="Ripp R."/>
            <person name="Puzos-Barbe V."/>
            <person name="Duprat S."/>
            <person name="Heilig R."/>
            <person name="Dietrich J."/>
            <person name="Thierry J.C."/>
            <person name="Poch O."/>
        </authorList>
    </citation>
    <scope>NUCLEOTIDE SEQUENCE</scope>
    <source>
        <strain evidence="1">Orsay</strain>
    </source>
</reference>
<dbReference type="KEGG" id="pab:PAB1421"/>
<dbReference type="Proteomes" id="UP000000810">
    <property type="component" value="Chromosome"/>
</dbReference>
<sequence length="264" mass="29865">MIFKPRTKLKFIDGINHGSHFDAFCERAEYALSAIKSIMEEKKPRYVTFEKRKLFSRKVFELEVYDVDGLGILVARKLSNVDPLTAYPVIEGSNEIEAEVNEILEWREWPEANVSASLETGAFINFFSTDYVFRKQQYLSSSKLTISLALVAYKATTEGFEEKVVGKVDGKDVVLNLEEAELLLPASISVKGAFIDDYIVTGKVLDYREALTPCGIGYLVELKCEPLKRVTLFVHKENLEGNMERGLSVKAFAWLQGRVKSVKD</sequence>
<dbReference type="STRING" id="272844.PAB1421"/>
<reference evidence="1" key="1">
    <citation type="submission" date="1999-07" db="EMBL/GenBank/DDBJ databases">
        <authorList>
            <person name="Genoscope"/>
        </authorList>
    </citation>
    <scope>NUCLEOTIDE SEQUENCE</scope>
    <source>
        <strain evidence="1">Orsay</strain>
    </source>
</reference>
<dbReference type="AlphaFoldDB" id="Q9UYR2"/>
<dbReference type="OrthoDB" id="92164at2157"/>
<protein>
    <submittedName>
        <fullName evidence="1">Uncharacterized protein</fullName>
    </submittedName>
</protein>
<dbReference type="eggNOG" id="arCOG05849">
    <property type="taxonomic scope" value="Archaea"/>
</dbReference>
<dbReference type="RefSeq" id="WP_010868560.1">
    <property type="nucleotide sequence ID" value="NC_000868.1"/>
</dbReference>
<dbReference type="Proteomes" id="UP000009139">
    <property type="component" value="Chromosome"/>
</dbReference>
<evidence type="ECO:0000313" key="1">
    <source>
        <dbReference type="EMBL" id="CAB50350.1"/>
    </source>
</evidence>
<evidence type="ECO:0000313" key="4">
    <source>
        <dbReference type="Proteomes" id="UP000009139"/>
    </source>
</evidence>
<reference evidence="1" key="2">
    <citation type="journal article" date="2000" name="J. Mol. Biol.">
        <title>Archaeal homologs of eukaryotic methylation guide small nucleolar RNAs: lessons from the Pyrococcus genomes.</title>
        <authorList>
            <person name="Gaspin C."/>
            <person name="Cavaille J."/>
            <person name="Erauso G."/>
        </authorList>
    </citation>
    <scope>NUCLEOTIDE SEQUENCE</scope>
    <source>
        <strain evidence="1">Orsay</strain>
    </source>
</reference>
<dbReference type="HOGENOM" id="CLU_1052181_0_0_2"/>
<accession>Q9UYR2</accession>
<evidence type="ECO:0000313" key="3">
    <source>
        <dbReference type="Proteomes" id="UP000000810"/>
    </source>
</evidence>